<evidence type="ECO:0000313" key="4">
    <source>
        <dbReference type="EMBL" id="TDR16764.1"/>
    </source>
</evidence>
<evidence type="ECO:0000259" key="3">
    <source>
        <dbReference type="PROSITE" id="PS51186"/>
    </source>
</evidence>
<evidence type="ECO:0000256" key="2">
    <source>
        <dbReference type="ARBA" id="ARBA00023315"/>
    </source>
</evidence>
<keyword evidence="5" id="KW-1185">Reference proteome</keyword>
<keyword evidence="1 4" id="KW-0808">Transferase</keyword>
<dbReference type="InterPro" id="IPR050832">
    <property type="entry name" value="Bact_Acetyltransf"/>
</dbReference>
<dbReference type="Proteomes" id="UP000295724">
    <property type="component" value="Unassembled WGS sequence"/>
</dbReference>
<comment type="caution">
    <text evidence="4">The sequence shown here is derived from an EMBL/GenBank/DDBJ whole genome shotgun (WGS) entry which is preliminary data.</text>
</comment>
<evidence type="ECO:0000256" key="1">
    <source>
        <dbReference type="ARBA" id="ARBA00022679"/>
    </source>
</evidence>
<dbReference type="SUPFAM" id="SSF55729">
    <property type="entry name" value="Acyl-CoA N-acyltransferases (Nat)"/>
    <property type="match status" value="1"/>
</dbReference>
<dbReference type="Gene3D" id="3.40.630.30">
    <property type="match status" value="1"/>
</dbReference>
<dbReference type="PANTHER" id="PTHR43877">
    <property type="entry name" value="AMINOALKYLPHOSPHONATE N-ACETYLTRANSFERASE-RELATED-RELATED"/>
    <property type="match status" value="1"/>
</dbReference>
<keyword evidence="2" id="KW-0012">Acyltransferase</keyword>
<proteinExistence type="predicted"/>
<reference evidence="4 5" key="1">
    <citation type="submission" date="2019-03" db="EMBL/GenBank/DDBJ databases">
        <title>Genomic Encyclopedia of Type Strains, Phase IV (KMG-IV): sequencing the most valuable type-strain genomes for metagenomic binning, comparative biology and taxonomic classification.</title>
        <authorList>
            <person name="Goeker M."/>
        </authorList>
    </citation>
    <scope>NUCLEOTIDE SEQUENCE [LARGE SCALE GENOMIC DNA]</scope>
    <source>
        <strain evidence="4 5">DSM 25488</strain>
    </source>
</reference>
<dbReference type="InterPro" id="IPR000182">
    <property type="entry name" value="GNAT_dom"/>
</dbReference>
<dbReference type="CDD" id="cd04301">
    <property type="entry name" value="NAT_SF"/>
    <property type="match status" value="1"/>
</dbReference>
<accession>A0A4R6XG98</accession>
<dbReference type="EMBL" id="SNZB01000007">
    <property type="protein sequence ID" value="TDR16764.1"/>
    <property type="molecule type" value="Genomic_DNA"/>
</dbReference>
<sequence length="160" mass="18834">MTLEMKAEKWHWVEGDLHHQDVRQLLEEHQSRMAEHSPLESRHVLNIQALQRPEISFYSLWSENKLLGCVALKHWQDHLAEIKSMKTSPAFVRRGVGQRLLEYIIETAQSKGYQQLKLETGSMDYFKPARNLYLKHGFEYCEPFGDYVKDPNNVFMCLAL</sequence>
<dbReference type="Pfam" id="PF00583">
    <property type="entry name" value="Acetyltransf_1"/>
    <property type="match status" value="1"/>
</dbReference>
<protein>
    <submittedName>
        <fullName evidence="4">Putative acetyltransferase</fullName>
    </submittedName>
</protein>
<feature type="domain" description="N-acetyltransferase" evidence="3">
    <location>
        <begin position="3"/>
        <end position="160"/>
    </location>
</feature>
<name>A0A4R6XG98_9GAMM</name>
<dbReference type="InterPro" id="IPR016181">
    <property type="entry name" value="Acyl_CoA_acyltransferase"/>
</dbReference>
<gene>
    <name evidence="4" type="ORF">C8D91_2670</name>
</gene>
<dbReference type="AlphaFoldDB" id="A0A4R6XG98"/>
<organism evidence="4 5">
    <name type="scientific">Marinicella litoralis</name>
    <dbReference type="NCBI Taxonomy" id="644220"/>
    <lineage>
        <taxon>Bacteria</taxon>
        <taxon>Pseudomonadati</taxon>
        <taxon>Pseudomonadota</taxon>
        <taxon>Gammaproteobacteria</taxon>
        <taxon>Lysobacterales</taxon>
        <taxon>Marinicellaceae</taxon>
        <taxon>Marinicella</taxon>
    </lineage>
</organism>
<evidence type="ECO:0000313" key="5">
    <source>
        <dbReference type="Proteomes" id="UP000295724"/>
    </source>
</evidence>
<dbReference type="PROSITE" id="PS51186">
    <property type="entry name" value="GNAT"/>
    <property type="match status" value="1"/>
</dbReference>
<dbReference type="GO" id="GO:0016747">
    <property type="term" value="F:acyltransferase activity, transferring groups other than amino-acyl groups"/>
    <property type="evidence" value="ECO:0007669"/>
    <property type="project" value="InterPro"/>
</dbReference>
<dbReference type="PANTHER" id="PTHR43877:SF5">
    <property type="entry name" value="BLL8307 PROTEIN"/>
    <property type="match status" value="1"/>
</dbReference>